<name>A0A2Z7D1H9_9LAMI</name>
<dbReference type="EMBL" id="KQ992096">
    <property type="protein sequence ID" value="KZV51006.1"/>
    <property type="molecule type" value="Genomic_DNA"/>
</dbReference>
<feature type="region of interest" description="Disordered" evidence="1">
    <location>
        <begin position="196"/>
        <end position="215"/>
    </location>
</feature>
<dbReference type="AlphaFoldDB" id="A0A2Z7D1H9"/>
<accession>A0A2Z7D1H9</accession>
<gene>
    <name evidence="2" type="ORF">F511_18986</name>
</gene>
<dbReference type="Proteomes" id="UP000250235">
    <property type="component" value="Unassembled WGS sequence"/>
</dbReference>
<keyword evidence="3" id="KW-1185">Reference proteome</keyword>
<organism evidence="2 3">
    <name type="scientific">Dorcoceras hygrometricum</name>
    <dbReference type="NCBI Taxonomy" id="472368"/>
    <lineage>
        <taxon>Eukaryota</taxon>
        <taxon>Viridiplantae</taxon>
        <taxon>Streptophyta</taxon>
        <taxon>Embryophyta</taxon>
        <taxon>Tracheophyta</taxon>
        <taxon>Spermatophyta</taxon>
        <taxon>Magnoliopsida</taxon>
        <taxon>eudicotyledons</taxon>
        <taxon>Gunneridae</taxon>
        <taxon>Pentapetalae</taxon>
        <taxon>asterids</taxon>
        <taxon>lamiids</taxon>
        <taxon>Lamiales</taxon>
        <taxon>Gesneriaceae</taxon>
        <taxon>Didymocarpoideae</taxon>
        <taxon>Trichosporeae</taxon>
        <taxon>Loxocarpinae</taxon>
        <taxon>Dorcoceras</taxon>
    </lineage>
</organism>
<proteinExistence type="predicted"/>
<keyword evidence="2" id="KW-0808">Transferase</keyword>
<reference evidence="2 3" key="1">
    <citation type="journal article" date="2015" name="Proc. Natl. Acad. Sci. U.S.A.">
        <title>The resurrection genome of Boea hygrometrica: A blueprint for survival of dehydration.</title>
        <authorList>
            <person name="Xiao L."/>
            <person name="Yang G."/>
            <person name="Zhang L."/>
            <person name="Yang X."/>
            <person name="Zhao S."/>
            <person name="Ji Z."/>
            <person name="Zhou Q."/>
            <person name="Hu M."/>
            <person name="Wang Y."/>
            <person name="Chen M."/>
            <person name="Xu Y."/>
            <person name="Jin H."/>
            <person name="Xiao X."/>
            <person name="Hu G."/>
            <person name="Bao F."/>
            <person name="Hu Y."/>
            <person name="Wan P."/>
            <person name="Li L."/>
            <person name="Deng X."/>
            <person name="Kuang T."/>
            <person name="Xiang C."/>
            <person name="Zhu J.K."/>
            <person name="Oliver M.J."/>
            <person name="He Y."/>
        </authorList>
    </citation>
    <scope>NUCLEOTIDE SEQUENCE [LARGE SCALE GENOMIC DNA]</scope>
    <source>
        <strain evidence="3">cv. XS01</strain>
    </source>
</reference>
<sequence length="229" mass="24734">MGSNPSTESNYKTAVNSKNKMQMLCMQPGTTAEGYNQGREAKNSMHSSTEICNRICGHAVSLSVRSGVVSSSTNSFQQLIVFFVITLRSTAVHLAVDFLRIAHQLLTPIVQLLIALSSTAESFPVDFSIRLHQTSLYATQLTASTAGLPRNHICSRWTPHPSTTIANMLEPATTSRSINTTMQCSKLVSIESPKEGELSTTNIAPNGDALRGPHRQSGGILSRVITCTI</sequence>
<evidence type="ECO:0000313" key="2">
    <source>
        <dbReference type="EMBL" id="KZV51006.1"/>
    </source>
</evidence>
<dbReference type="GO" id="GO:0016740">
    <property type="term" value="F:transferase activity"/>
    <property type="evidence" value="ECO:0007669"/>
    <property type="project" value="UniProtKB-KW"/>
</dbReference>
<protein>
    <submittedName>
        <fullName evidence="2">Polyribonucleotide nucleotidyltransferase 2, mitochondrial</fullName>
    </submittedName>
</protein>
<evidence type="ECO:0000313" key="3">
    <source>
        <dbReference type="Proteomes" id="UP000250235"/>
    </source>
</evidence>
<evidence type="ECO:0000256" key="1">
    <source>
        <dbReference type="SAM" id="MobiDB-lite"/>
    </source>
</evidence>